<evidence type="ECO:0000256" key="1">
    <source>
        <dbReference type="SAM" id="MobiDB-lite"/>
    </source>
</evidence>
<dbReference type="EMBL" id="JAJJMB010012081">
    <property type="protein sequence ID" value="KAI3891169.1"/>
    <property type="molecule type" value="Genomic_DNA"/>
</dbReference>
<dbReference type="InterPro" id="IPR019557">
    <property type="entry name" value="AminoTfrase-like_pln_mobile"/>
</dbReference>
<feature type="domain" description="Aminotransferase-like plant mobile" evidence="2">
    <location>
        <begin position="164"/>
        <end position="333"/>
    </location>
</feature>
<dbReference type="PANTHER" id="PTHR46033">
    <property type="entry name" value="PROTEIN MAIN-LIKE 2"/>
    <property type="match status" value="1"/>
</dbReference>
<evidence type="ECO:0000313" key="3">
    <source>
        <dbReference type="EMBL" id="KAI3891169.1"/>
    </source>
</evidence>
<dbReference type="AlphaFoldDB" id="A0AAD4SDA7"/>
<keyword evidence="4" id="KW-1185">Reference proteome</keyword>
<protein>
    <recommendedName>
        <fullName evidence="2">Aminotransferase-like plant mobile domain-containing protein</fullName>
    </recommendedName>
</protein>
<dbReference type="InterPro" id="IPR044824">
    <property type="entry name" value="MAIN-like"/>
</dbReference>
<feature type="compositionally biased region" description="Basic and acidic residues" evidence="1">
    <location>
        <begin position="56"/>
        <end position="68"/>
    </location>
</feature>
<feature type="compositionally biased region" description="Acidic residues" evidence="1">
    <location>
        <begin position="44"/>
        <end position="55"/>
    </location>
</feature>
<gene>
    <name evidence="3" type="ORF">MKW98_007474</name>
</gene>
<accession>A0AAD4SDA7</accession>
<feature type="non-terminal residue" evidence="3">
    <location>
        <position position="358"/>
    </location>
</feature>
<dbReference type="Proteomes" id="UP001202328">
    <property type="component" value="Unassembled WGS sequence"/>
</dbReference>
<sequence length="358" mass="41620">MGRRKGERIKSTSQDISRFTKRTKKMASSSVRRGDRPPSKEVSDEIDEDTVEESERDANEDSHEAKSDEVDDENGNKDDEEISGYEHENENGDKDDEQDSNKDASGIPGKPVDPHLLCYYGDHINSRKNQRPLLKLHQHQDMVKLMWPIDKECIKIQEYVQNSGFYPLIKYGHVKIDRTLINAFCERWYPETNTYHLPFGEMSPTTEDVERITGLPSKGEEFYTVYAWKTMTWQFMYGLIKRTLGKTEAQIKKEGALCGTPKQLEFFFLKLNWLRDSFDNKEKDSKKRKEQCAATYLLYVTGSIICDAKSGGSVYAYFLQCLEDLDKVYTYSWDYVFALGIEFKLVDIYFESTLIIFN</sequence>
<feature type="compositionally biased region" description="Basic and acidic residues" evidence="1">
    <location>
        <begin position="32"/>
        <end position="43"/>
    </location>
</feature>
<reference evidence="3" key="1">
    <citation type="submission" date="2022-04" db="EMBL/GenBank/DDBJ databases">
        <title>A functionally conserved STORR gene fusion in Papaver species that diverged 16.8 million years ago.</title>
        <authorList>
            <person name="Catania T."/>
        </authorList>
    </citation>
    <scope>NUCLEOTIDE SEQUENCE</scope>
    <source>
        <strain evidence="3">S-188037</strain>
    </source>
</reference>
<evidence type="ECO:0000313" key="4">
    <source>
        <dbReference type="Proteomes" id="UP001202328"/>
    </source>
</evidence>
<organism evidence="3 4">
    <name type="scientific">Papaver atlanticum</name>
    <dbReference type="NCBI Taxonomy" id="357466"/>
    <lineage>
        <taxon>Eukaryota</taxon>
        <taxon>Viridiplantae</taxon>
        <taxon>Streptophyta</taxon>
        <taxon>Embryophyta</taxon>
        <taxon>Tracheophyta</taxon>
        <taxon>Spermatophyta</taxon>
        <taxon>Magnoliopsida</taxon>
        <taxon>Ranunculales</taxon>
        <taxon>Papaveraceae</taxon>
        <taxon>Papaveroideae</taxon>
        <taxon>Papaver</taxon>
    </lineage>
</organism>
<dbReference type="PANTHER" id="PTHR46033:SF8">
    <property type="entry name" value="PROTEIN MAINTENANCE OF MERISTEMS-LIKE"/>
    <property type="match status" value="1"/>
</dbReference>
<dbReference type="GO" id="GO:0010073">
    <property type="term" value="P:meristem maintenance"/>
    <property type="evidence" value="ECO:0007669"/>
    <property type="project" value="InterPro"/>
</dbReference>
<proteinExistence type="predicted"/>
<dbReference type="Pfam" id="PF10536">
    <property type="entry name" value="PMD"/>
    <property type="match status" value="1"/>
</dbReference>
<feature type="region of interest" description="Disordered" evidence="1">
    <location>
        <begin position="1"/>
        <end position="112"/>
    </location>
</feature>
<feature type="compositionally biased region" description="Acidic residues" evidence="1">
    <location>
        <begin position="69"/>
        <end position="83"/>
    </location>
</feature>
<comment type="caution">
    <text evidence="3">The sequence shown here is derived from an EMBL/GenBank/DDBJ whole genome shotgun (WGS) entry which is preliminary data.</text>
</comment>
<evidence type="ECO:0000259" key="2">
    <source>
        <dbReference type="Pfam" id="PF10536"/>
    </source>
</evidence>
<name>A0AAD4SDA7_9MAGN</name>